<dbReference type="Proteomes" id="UP000006310">
    <property type="component" value="Chromosome 7"/>
</dbReference>
<dbReference type="Pfam" id="PF14876">
    <property type="entry name" value="RSF"/>
    <property type="match status" value="1"/>
</dbReference>
<dbReference type="GO" id="GO:0045333">
    <property type="term" value="P:cellular respiration"/>
    <property type="evidence" value="ECO:0007669"/>
    <property type="project" value="InterPro"/>
</dbReference>
<dbReference type="SUPFAM" id="SSF53098">
    <property type="entry name" value="Ribonuclease H-like"/>
    <property type="match status" value="1"/>
</dbReference>
<reference evidence="2" key="2">
    <citation type="submission" date="2012-08" db="EMBL/GenBank/DDBJ databases">
        <title>Genome sequence of Kazachstania naganishii.</title>
        <authorList>
            <person name="Gordon J.L."/>
            <person name="Armisen D."/>
            <person name="Proux-Wera E."/>
            <person name="OhEigeartaigh S.S."/>
            <person name="Byrne K.P."/>
            <person name="Wolfe K.H."/>
        </authorList>
    </citation>
    <scope>NUCLEOTIDE SEQUENCE [LARGE SCALE GENOMIC DNA]</scope>
    <source>
        <strain evidence="2">ATCC MYA-139 / BCRC 22969 / CBS 8797 / CCRC 22969 / KCTC 17520 / NBRC 10181 / NCYC 3082</strain>
    </source>
</reference>
<evidence type="ECO:0000313" key="2">
    <source>
        <dbReference type="Proteomes" id="UP000006310"/>
    </source>
</evidence>
<dbReference type="InterPro" id="IPR027998">
    <property type="entry name" value="Rsf1_fungi"/>
</dbReference>
<reference evidence="1 2" key="1">
    <citation type="journal article" date="2011" name="Proc. Natl. Acad. Sci. U.S.A.">
        <title>Evolutionary erosion of yeast sex chromosomes by mating-type switching accidents.</title>
        <authorList>
            <person name="Gordon J.L."/>
            <person name="Armisen D."/>
            <person name="Proux-Wera E."/>
            <person name="Oheigeartaigh S.S."/>
            <person name="Byrne K.P."/>
            <person name="Wolfe K.H."/>
        </authorList>
    </citation>
    <scope>NUCLEOTIDE SEQUENCE [LARGE SCALE GENOMIC DNA]</scope>
    <source>
        <strain evidence="2">ATCC MYA-139 / BCRC 22969 / CBS 8797 / CCRC 22969 / KCTC 17520 / NBRC 10181 / NCYC 3082</strain>
    </source>
</reference>
<dbReference type="GO" id="GO:0005634">
    <property type="term" value="C:nucleus"/>
    <property type="evidence" value="ECO:0007669"/>
    <property type="project" value="InterPro"/>
</dbReference>
<protein>
    <submittedName>
        <fullName evidence="1">Uncharacterized protein</fullName>
    </submittedName>
</protein>
<keyword evidence="2" id="KW-1185">Reference proteome</keyword>
<sequence length="517" mass="59183">MEYNCLNNTSITTSHLDITCDNRKNTNLYKLFFVELDDKPRVCQFYDKIEHTICHEILTFKDEKLKQKNAARASQHHMNNKHGVYINDTSAVFSYLCPSRPNVKRLEKKLNIQGRKRKVQQTLTKAIKRAAQNKSKHIIKPRSVFDDLVSLAVMSGLSHSFFDSRFFKYFVAKYFPECKGLLDRKKVSKHINASGTMVRNASSVIGATDSFKGDKNYPFFDSHNGCAVHQIQLFAKDLIDDIMENLDPNTETVMSTSAAEDIESAPQSCSPNVVQRPINLSTRLRNCSSLQRNFRFYVTSLPPLYCNTRWNSIFYLLEHLLKNLDEYKDFYRNLDIVDESFSSFSESDLSTAKTLFKGLAPYESLTKLLSLNKPGSICHFSLLMYCQEIALVQANKLSEILGRPVKFQKFEAKFEKYFAKTCAPKCYIHLISALFHYDGMKVVEFSKTIPVNPYSELADLAFRILNIKLTGNECEAGNAISTNGCSDYARMKYVEGISFEDDYSEVQLTLSRTLKES</sequence>
<dbReference type="EMBL" id="HE978320">
    <property type="protein sequence ID" value="CCK71100.1"/>
    <property type="molecule type" value="Genomic_DNA"/>
</dbReference>
<proteinExistence type="predicted"/>
<dbReference type="HOGENOM" id="CLU_526818_0_0_1"/>
<dbReference type="KEGG" id="kng:KNAG_0G00430"/>
<dbReference type="GO" id="GO:0005739">
    <property type="term" value="C:mitochondrion"/>
    <property type="evidence" value="ECO:0007669"/>
    <property type="project" value="InterPro"/>
</dbReference>
<accession>J7R8B1</accession>
<evidence type="ECO:0000313" key="1">
    <source>
        <dbReference type="EMBL" id="CCK71100.1"/>
    </source>
</evidence>
<dbReference type="AlphaFoldDB" id="J7R8B1"/>
<gene>
    <name evidence="1" type="primary">KNAG0G00430</name>
    <name evidence="1" type="ordered locus">KNAG_0G00430</name>
</gene>
<organism evidence="1 2">
    <name type="scientific">Huiozyma naganishii (strain ATCC MYA-139 / BCRC 22969 / CBS 8797 / KCTC 17520 / NBRC 10181 / NCYC 3082 / Yp74L-3)</name>
    <name type="common">Yeast</name>
    <name type="synonym">Kazachstania naganishii</name>
    <dbReference type="NCBI Taxonomy" id="1071383"/>
    <lineage>
        <taxon>Eukaryota</taxon>
        <taxon>Fungi</taxon>
        <taxon>Dikarya</taxon>
        <taxon>Ascomycota</taxon>
        <taxon>Saccharomycotina</taxon>
        <taxon>Saccharomycetes</taxon>
        <taxon>Saccharomycetales</taxon>
        <taxon>Saccharomycetaceae</taxon>
        <taxon>Huiozyma</taxon>
    </lineage>
</organism>
<dbReference type="InterPro" id="IPR012337">
    <property type="entry name" value="RNaseH-like_sf"/>
</dbReference>
<dbReference type="GeneID" id="34526824"/>
<name>J7R8B1_HUIN7</name>
<dbReference type="RefSeq" id="XP_022465346.1">
    <property type="nucleotide sequence ID" value="XM_022608895.1"/>
</dbReference>